<dbReference type="RefSeq" id="WP_327606113.1">
    <property type="nucleotide sequence ID" value="NZ_JARZFX010000001.1"/>
</dbReference>
<name>A0ABU6KBT5_9BACI</name>
<reference evidence="1 2" key="1">
    <citation type="journal article" date="2024" name="Int. J. Syst. Evol. Microbiol.">
        <title>Virgibacillus tibetensis sp. nov., isolated from salt lake on the Tibetan Plateau of China.</title>
        <authorList>
            <person name="Phurbu D."/>
            <person name="Liu Z.-X."/>
            <person name="Wang R."/>
            <person name="Zheng Y.-Y."/>
            <person name="Liu H.-C."/>
            <person name="Zhou Y.-G."/>
            <person name="Yu Y.-J."/>
            <person name="Li A.-H."/>
        </authorList>
    </citation>
    <scope>NUCLEOTIDE SEQUENCE [LARGE SCALE GENOMIC DNA]</scope>
    <source>
        <strain evidence="1 2">C22-A2</strain>
    </source>
</reference>
<sequence length="50" mass="5580">MSTFKIAVDLLNAVIVEHIFLITQIKRLNSFHTSAGTTTKSLSKDFLSKI</sequence>
<organism evidence="1 2">
    <name type="scientific">Virgibacillus tibetensis</name>
    <dbReference type="NCBI Taxonomy" id="3042313"/>
    <lineage>
        <taxon>Bacteria</taxon>
        <taxon>Bacillati</taxon>
        <taxon>Bacillota</taxon>
        <taxon>Bacilli</taxon>
        <taxon>Bacillales</taxon>
        <taxon>Bacillaceae</taxon>
        <taxon>Virgibacillus</taxon>
    </lineage>
</organism>
<evidence type="ECO:0000313" key="2">
    <source>
        <dbReference type="Proteomes" id="UP001335737"/>
    </source>
</evidence>
<protein>
    <submittedName>
        <fullName evidence="1">Uncharacterized protein</fullName>
    </submittedName>
</protein>
<dbReference type="Proteomes" id="UP001335737">
    <property type="component" value="Unassembled WGS sequence"/>
</dbReference>
<keyword evidence="2" id="KW-1185">Reference proteome</keyword>
<gene>
    <name evidence="1" type="ORF">QGM71_03480</name>
</gene>
<proteinExistence type="predicted"/>
<evidence type="ECO:0000313" key="1">
    <source>
        <dbReference type="EMBL" id="MEC5422553.1"/>
    </source>
</evidence>
<dbReference type="EMBL" id="JARZFX010000001">
    <property type="protein sequence ID" value="MEC5422553.1"/>
    <property type="molecule type" value="Genomic_DNA"/>
</dbReference>
<comment type="caution">
    <text evidence="1">The sequence shown here is derived from an EMBL/GenBank/DDBJ whole genome shotgun (WGS) entry which is preliminary data.</text>
</comment>
<accession>A0ABU6KBT5</accession>